<feature type="compositionally biased region" description="Low complexity" evidence="1">
    <location>
        <begin position="54"/>
        <end position="65"/>
    </location>
</feature>
<sequence>MSYTQTNIFNTRLTSSPGRSPQESYRKLKLTVKRQPKHTAIQHRKRMKIDSQGETESAMATATTSNPIRNPKIKEHRASQ</sequence>
<protein>
    <submittedName>
        <fullName evidence="2">Uncharacterized protein</fullName>
    </submittedName>
</protein>
<proteinExistence type="predicted"/>
<feature type="region of interest" description="Disordered" evidence="1">
    <location>
        <begin position="1"/>
        <end position="80"/>
    </location>
</feature>
<accession>A0A2P2KP23</accession>
<feature type="compositionally biased region" description="Polar residues" evidence="1">
    <location>
        <begin position="1"/>
        <end position="23"/>
    </location>
</feature>
<evidence type="ECO:0000313" key="2">
    <source>
        <dbReference type="EMBL" id="MBX07469.1"/>
    </source>
</evidence>
<organism evidence="2">
    <name type="scientific">Rhizophora mucronata</name>
    <name type="common">Asiatic mangrove</name>
    <dbReference type="NCBI Taxonomy" id="61149"/>
    <lineage>
        <taxon>Eukaryota</taxon>
        <taxon>Viridiplantae</taxon>
        <taxon>Streptophyta</taxon>
        <taxon>Embryophyta</taxon>
        <taxon>Tracheophyta</taxon>
        <taxon>Spermatophyta</taxon>
        <taxon>Magnoliopsida</taxon>
        <taxon>eudicotyledons</taxon>
        <taxon>Gunneridae</taxon>
        <taxon>Pentapetalae</taxon>
        <taxon>rosids</taxon>
        <taxon>fabids</taxon>
        <taxon>Malpighiales</taxon>
        <taxon>Rhizophoraceae</taxon>
        <taxon>Rhizophora</taxon>
    </lineage>
</organism>
<evidence type="ECO:0000256" key="1">
    <source>
        <dbReference type="SAM" id="MobiDB-lite"/>
    </source>
</evidence>
<feature type="compositionally biased region" description="Basic residues" evidence="1">
    <location>
        <begin position="27"/>
        <end position="47"/>
    </location>
</feature>
<dbReference type="EMBL" id="GGEC01026985">
    <property type="protein sequence ID" value="MBX07469.1"/>
    <property type="molecule type" value="Transcribed_RNA"/>
</dbReference>
<reference evidence="2" key="1">
    <citation type="submission" date="2018-02" db="EMBL/GenBank/DDBJ databases">
        <title>Rhizophora mucronata_Transcriptome.</title>
        <authorList>
            <person name="Meera S.P."/>
            <person name="Sreeshan A."/>
            <person name="Augustine A."/>
        </authorList>
    </citation>
    <scope>NUCLEOTIDE SEQUENCE</scope>
    <source>
        <tissue evidence="2">Leaf</tissue>
    </source>
</reference>
<name>A0A2P2KP23_RHIMU</name>
<dbReference type="AlphaFoldDB" id="A0A2P2KP23"/>